<dbReference type="Proteomes" id="UP000503169">
    <property type="component" value="Chromosome"/>
</dbReference>
<accession>A0AAJ4GEL6</accession>
<gene>
    <name evidence="1" type="ORF">HCY95_01256</name>
</gene>
<reference evidence="1 2" key="1">
    <citation type="submission" date="2020-04" db="EMBL/GenBank/DDBJ databases">
        <title>Novel strain L. Fermentum HFD1 producer antibacterial peptides.</title>
        <authorList>
            <person name="Ozhegov G.D."/>
            <person name="Pavlova A.S."/>
            <person name="Zhuravleva D.E."/>
            <person name="Gogoleva N.V."/>
            <person name="Shagimardanova E.I."/>
            <person name="Markelova M.I."/>
            <person name="Yarullina D.R."/>
            <person name="Kayumov A.R."/>
        </authorList>
    </citation>
    <scope>NUCLEOTIDE SEQUENCE [LARGE SCALE GENOMIC DNA]</scope>
    <source>
        <strain evidence="1 2">HFD1</strain>
    </source>
</reference>
<proteinExistence type="predicted"/>
<protein>
    <recommendedName>
        <fullName evidence="3">Carboxymuconolactone decarboxylase family protein</fullName>
    </recommendedName>
</protein>
<name>A0AAJ4GEL6_LIMFE</name>
<evidence type="ECO:0000313" key="2">
    <source>
        <dbReference type="Proteomes" id="UP000503169"/>
    </source>
</evidence>
<organism evidence="1 2">
    <name type="scientific">Limosilactobacillus fermentum</name>
    <name type="common">Lactobacillus fermentum</name>
    <dbReference type="NCBI Taxonomy" id="1613"/>
    <lineage>
        <taxon>Bacteria</taxon>
        <taxon>Bacillati</taxon>
        <taxon>Bacillota</taxon>
        <taxon>Bacilli</taxon>
        <taxon>Lactobacillales</taxon>
        <taxon>Lactobacillaceae</taxon>
        <taxon>Limosilactobacillus</taxon>
    </lineage>
</organism>
<dbReference type="AlphaFoldDB" id="A0AAJ4GEL6"/>
<sequence length="31" mass="3425">MAKKQTAGRDQLGEFAPKFAELNDDVLFGQV</sequence>
<evidence type="ECO:0000313" key="1">
    <source>
        <dbReference type="EMBL" id="QIX58818.1"/>
    </source>
</evidence>
<evidence type="ECO:0008006" key="3">
    <source>
        <dbReference type="Google" id="ProtNLM"/>
    </source>
</evidence>
<dbReference type="EMBL" id="CP050919">
    <property type="protein sequence ID" value="QIX58818.1"/>
    <property type="molecule type" value="Genomic_DNA"/>
</dbReference>